<dbReference type="CDD" id="cd07023">
    <property type="entry name" value="S49_Sppa_N_C"/>
    <property type="match status" value="1"/>
</dbReference>
<dbReference type="Gene3D" id="6.20.330.10">
    <property type="match status" value="1"/>
</dbReference>
<keyword evidence="3 10" id="KW-0645">Protease</keyword>
<dbReference type="EMBL" id="CACVAQ010000018">
    <property type="protein sequence ID" value="CAA6799037.1"/>
    <property type="molecule type" value="Genomic_DNA"/>
</dbReference>
<evidence type="ECO:0000256" key="6">
    <source>
        <dbReference type="ARBA" id="ARBA00023136"/>
    </source>
</evidence>
<evidence type="ECO:0000256" key="8">
    <source>
        <dbReference type="SAM" id="Phobius"/>
    </source>
</evidence>
<dbReference type="AlphaFoldDB" id="A0A6S6S7G3"/>
<evidence type="ECO:0000256" key="3">
    <source>
        <dbReference type="ARBA" id="ARBA00022670"/>
    </source>
</evidence>
<dbReference type="PANTHER" id="PTHR33209:SF1">
    <property type="entry name" value="PEPTIDASE S49 DOMAIN-CONTAINING PROTEIN"/>
    <property type="match status" value="1"/>
</dbReference>
<dbReference type="PANTHER" id="PTHR33209">
    <property type="entry name" value="PROTEASE 4"/>
    <property type="match status" value="1"/>
</dbReference>
<dbReference type="CDD" id="cd07018">
    <property type="entry name" value="S49_SppA_67K_type"/>
    <property type="match status" value="1"/>
</dbReference>
<feature type="active site" description="Nucleophile" evidence="7">
    <location>
        <position position="398"/>
    </location>
</feature>
<protein>
    <submittedName>
        <fullName evidence="10">Protease IV (EC)</fullName>
        <ecNumber evidence="10">3.4.21.-</ecNumber>
    </submittedName>
</protein>
<evidence type="ECO:0000256" key="5">
    <source>
        <dbReference type="ARBA" id="ARBA00022825"/>
    </source>
</evidence>
<dbReference type="InterPro" id="IPR047217">
    <property type="entry name" value="S49_SppA_67K_type_N"/>
</dbReference>
<feature type="domain" description="Peptidase S49" evidence="9">
    <location>
        <begin position="134"/>
        <end position="284"/>
    </location>
</feature>
<dbReference type="PIRSF" id="PIRSF001217">
    <property type="entry name" value="Protease_4_SppA"/>
    <property type="match status" value="1"/>
</dbReference>
<feature type="domain" description="Peptidase S49" evidence="9">
    <location>
        <begin position="381"/>
        <end position="535"/>
    </location>
</feature>
<keyword evidence="8" id="KW-1133">Transmembrane helix</keyword>
<keyword evidence="8" id="KW-0812">Transmembrane</keyword>
<dbReference type="EC" id="3.4.21.-" evidence="10"/>
<organism evidence="10">
    <name type="scientific">uncultured Aureispira sp</name>
    <dbReference type="NCBI Taxonomy" id="1331704"/>
    <lineage>
        <taxon>Bacteria</taxon>
        <taxon>Pseudomonadati</taxon>
        <taxon>Bacteroidota</taxon>
        <taxon>Saprospiria</taxon>
        <taxon>Saprospirales</taxon>
        <taxon>Saprospiraceae</taxon>
        <taxon>Aureispira</taxon>
        <taxon>environmental samples</taxon>
    </lineage>
</organism>
<dbReference type="Pfam" id="PF01343">
    <property type="entry name" value="Peptidase_S49"/>
    <property type="match status" value="2"/>
</dbReference>
<feature type="active site" description="Proton donor/acceptor" evidence="7">
    <location>
        <position position="201"/>
    </location>
</feature>
<keyword evidence="6 8" id="KW-0472">Membrane</keyword>
<dbReference type="GO" id="GO:0016020">
    <property type="term" value="C:membrane"/>
    <property type="evidence" value="ECO:0007669"/>
    <property type="project" value="UniProtKB-SubCell"/>
</dbReference>
<evidence type="ECO:0000313" key="10">
    <source>
        <dbReference type="EMBL" id="CAA6799037.1"/>
    </source>
</evidence>
<dbReference type="SUPFAM" id="SSF52096">
    <property type="entry name" value="ClpP/crotonase"/>
    <property type="match status" value="2"/>
</dbReference>
<keyword evidence="5" id="KW-0720">Serine protease</keyword>
<feature type="transmembrane region" description="Helical" evidence="8">
    <location>
        <begin position="15"/>
        <end position="38"/>
    </location>
</feature>
<dbReference type="InterPro" id="IPR047272">
    <property type="entry name" value="S49_SppA_C"/>
</dbReference>
<dbReference type="NCBIfam" id="TIGR00706">
    <property type="entry name" value="SppA_dom"/>
    <property type="match status" value="1"/>
</dbReference>
<evidence type="ECO:0000259" key="9">
    <source>
        <dbReference type="Pfam" id="PF01343"/>
    </source>
</evidence>
<dbReference type="InterPro" id="IPR004634">
    <property type="entry name" value="Pept_S49_pIV"/>
</dbReference>
<dbReference type="GO" id="GO:0008236">
    <property type="term" value="F:serine-type peptidase activity"/>
    <property type="evidence" value="ECO:0007669"/>
    <property type="project" value="UniProtKB-KW"/>
</dbReference>
<dbReference type="InterPro" id="IPR002142">
    <property type="entry name" value="Peptidase_S49"/>
</dbReference>
<dbReference type="GO" id="GO:0006465">
    <property type="term" value="P:signal peptide processing"/>
    <property type="evidence" value="ECO:0007669"/>
    <property type="project" value="InterPro"/>
</dbReference>
<evidence type="ECO:0000256" key="1">
    <source>
        <dbReference type="ARBA" id="ARBA00004370"/>
    </source>
</evidence>
<dbReference type="Gene3D" id="3.90.226.10">
    <property type="entry name" value="2-enoyl-CoA Hydratase, Chain A, domain 1"/>
    <property type="match status" value="3"/>
</dbReference>
<proteinExistence type="inferred from homology"/>
<dbReference type="NCBIfam" id="TIGR00705">
    <property type="entry name" value="SppA_67K"/>
    <property type="match status" value="1"/>
</dbReference>
<comment type="similarity">
    <text evidence="2">Belongs to the peptidase S49 family.</text>
</comment>
<gene>
    <name evidence="10" type="ORF">HELGO_WM28592</name>
</gene>
<accession>A0A6S6S7G3</accession>
<evidence type="ECO:0000256" key="4">
    <source>
        <dbReference type="ARBA" id="ARBA00022801"/>
    </source>
</evidence>
<sequence>MSSEKPQVIRAKVGFFKLFFTSCLGTLLAVGVVVLGFISIGVQASQGNTPTIKPNTVLKLQFNKPLPELSNNVVQDPYDFKGMLKDNVGLRDACQLIEIAMNDDNIKGIYLDLSSIPIGWASSKVLRDQLVSFKGAGKFILSYGTYYDQKSYYFASVADQVYLHPEGGFSFYGFAGEMTYFKGLMDKLGVTAQIFYAGKFKSATEPFRRTDMSPANRKQVTEYMGGMYDLYLEDLAVARSIGKDELFRIANNGLIRAPKDAVTHKLVDATKYKDEVLDELREKLGTNEDDDIEVTTLKKYLAIHKDELKASTGSDKVAVIYAEGSIVDGQGEKGSIGGDKYASIIRKLRKDKDVKAIVMRVNSGGGSALASDIIWRELEKAKEQGIKIVTSMGDVAASGGYYIASNSEKIFAEDRTITGSIGVFGMIPNMRGLFQDHLGITMDTVKIGKYSMMSRGSAFYEFSAEEGQIIQASVDQVYTTFKTRVSEGRNMTMAAVDSVAQGRVWLGTTALEIGLVDELGGLEDAIKAVASSANLTEDDYSVVGYPKTKSFEEQLVAALGGEDGSDEMKTKLLQNLKSSLTGSEYSEYVEYIKAVEMVKSMKGVQMRMPCEVSIK</sequence>
<dbReference type="InterPro" id="IPR004635">
    <property type="entry name" value="Pept_S49_SppA"/>
</dbReference>
<name>A0A6S6S7G3_9BACT</name>
<dbReference type="InterPro" id="IPR029045">
    <property type="entry name" value="ClpP/crotonase-like_dom_sf"/>
</dbReference>
<reference evidence="10" key="1">
    <citation type="submission" date="2020-01" db="EMBL/GenBank/DDBJ databases">
        <authorList>
            <person name="Meier V. D."/>
            <person name="Meier V D."/>
        </authorList>
    </citation>
    <scope>NUCLEOTIDE SEQUENCE</scope>
    <source>
        <strain evidence="10">HLG_WM_MAG_10</strain>
    </source>
</reference>
<evidence type="ECO:0000256" key="2">
    <source>
        <dbReference type="ARBA" id="ARBA00008683"/>
    </source>
</evidence>
<keyword evidence="4 10" id="KW-0378">Hydrolase</keyword>
<comment type="subcellular location">
    <subcellularLocation>
        <location evidence="1">Membrane</location>
    </subcellularLocation>
</comment>
<evidence type="ECO:0000256" key="7">
    <source>
        <dbReference type="PIRSR" id="PIRSR001217-1"/>
    </source>
</evidence>